<sequence>MWIKIYIFFTKEIIMTEKNSATDNSPHDAQDDPDISRFSSAEKKEMVALKKSSGSRPFNIFIYFKNMMGVMVLSCFFLSIPSVIHQISEPVPSERRVFGPFPILLSDSASASFPFPDNIRPQVDFWKKIFTVYTADHVVIHDNWYLNVVYEVIDIGGKNFLTRKDARIAVKAAREKYKQLLENLPWDAPENMTKEEQRVYSLFADITESPRFKKKDAKDRIHAQFGIADTFKAGLIRSGKYIDTMKQIFAKQGLPEDIVCLPMIESGFNPYAKSYVGASGMWQFMKRTGKEYDLIISGVVDERRDPLLSTQAAARFLKNNYNILGSWPLAITSYNHGLQGMKNAVKQVGSEHIEDIIEQYESRSFQFASRNFYPEFLAAREIVTQHTKYFKDIELDESLEIIRLELPDYVTMKTLEEYCQITASDIKKLNPALDRSVFSHNTFIPKGYQLNVLADQKDLLALGYKTIPDNLKYQYILHQKKHRVRRGQTLSAIARAHKTSVKAFMRLNGIRNPKRIRIGQWLKIPGKYISANGKEAPKLKKQTRRKKSLVKSRRKRHRVKRGQTLIRIAKLYNTSPRAIIKLNSLKNPQKIRAGQLLRIPGG</sequence>
<dbReference type="InterPro" id="IPR023346">
    <property type="entry name" value="Lysozyme-like_dom_sf"/>
</dbReference>
<dbReference type="GO" id="GO:0000270">
    <property type="term" value="P:peptidoglycan metabolic process"/>
    <property type="evidence" value="ECO:0007669"/>
    <property type="project" value="InterPro"/>
</dbReference>
<dbReference type="Pfam" id="PF01464">
    <property type="entry name" value="SLT"/>
    <property type="match status" value="1"/>
</dbReference>
<dbReference type="PANTHER" id="PTHR33734">
    <property type="entry name" value="LYSM DOMAIN-CONTAINING GPI-ANCHORED PROTEIN 2"/>
    <property type="match status" value="1"/>
</dbReference>
<gene>
    <name evidence="4" type="ORF">dnm_046560</name>
</gene>
<dbReference type="InterPro" id="IPR036779">
    <property type="entry name" value="LysM_dom_sf"/>
</dbReference>
<dbReference type="GO" id="GO:0008932">
    <property type="term" value="F:lytic endotransglycosylase activity"/>
    <property type="evidence" value="ECO:0007669"/>
    <property type="project" value="TreeGrafter"/>
</dbReference>
<protein>
    <submittedName>
        <fullName evidence="4">Lytic transglycosylase LysM domain-containing protein</fullName>
    </submittedName>
</protein>
<proteinExistence type="inferred from homology"/>
<feature type="domain" description="LysM" evidence="3">
    <location>
        <begin position="555"/>
        <end position="599"/>
    </location>
</feature>
<dbReference type="Gene3D" id="3.10.350.10">
    <property type="entry name" value="LysM domain"/>
    <property type="match status" value="2"/>
</dbReference>
<dbReference type="SUPFAM" id="SSF53955">
    <property type="entry name" value="Lysozyme-like"/>
    <property type="match status" value="1"/>
</dbReference>
<feature type="domain" description="LysM" evidence="3">
    <location>
        <begin position="480"/>
        <end position="524"/>
    </location>
</feature>
<comment type="similarity">
    <text evidence="1">Belongs to the transglycosylase Slt family.</text>
</comment>
<keyword evidence="5" id="KW-1185">Reference proteome</keyword>
<dbReference type="InterPro" id="IPR018392">
    <property type="entry name" value="LysM"/>
</dbReference>
<evidence type="ECO:0000313" key="5">
    <source>
        <dbReference type="Proteomes" id="UP000663722"/>
    </source>
</evidence>
<dbReference type="InterPro" id="IPR008258">
    <property type="entry name" value="Transglycosylase_SLT_dom_1"/>
</dbReference>
<reference evidence="4" key="1">
    <citation type="journal article" date="2021" name="Microb. Physiol.">
        <title>Proteogenomic Insights into the Physiology of Marine, Sulfate-Reducing, Filamentous Desulfonema limicola and Desulfonema magnum.</title>
        <authorList>
            <person name="Schnaars V."/>
            <person name="Wohlbrand L."/>
            <person name="Scheve S."/>
            <person name="Hinrichs C."/>
            <person name="Reinhardt R."/>
            <person name="Rabus R."/>
        </authorList>
    </citation>
    <scope>NUCLEOTIDE SEQUENCE</scope>
    <source>
        <strain evidence="4">4be13</strain>
    </source>
</reference>
<dbReference type="PANTHER" id="PTHR33734:SF22">
    <property type="entry name" value="MEMBRANE-BOUND LYTIC MUREIN TRANSGLYCOSYLASE D"/>
    <property type="match status" value="1"/>
</dbReference>
<dbReference type="SUPFAM" id="SSF54106">
    <property type="entry name" value="LysM domain"/>
    <property type="match status" value="2"/>
</dbReference>
<dbReference type="AlphaFoldDB" id="A0A975BMU0"/>
<dbReference type="PROSITE" id="PS00922">
    <property type="entry name" value="TRANSGLYCOSYLASE"/>
    <property type="match status" value="1"/>
</dbReference>
<dbReference type="InterPro" id="IPR000189">
    <property type="entry name" value="Transglyc_AS"/>
</dbReference>
<evidence type="ECO:0000256" key="2">
    <source>
        <dbReference type="SAM" id="MobiDB-lite"/>
    </source>
</evidence>
<dbReference type="KEGG" id="dmm:dnm_046560"/>
<evidence type="ECO:0000313" key="4">
    <source>
        <dbReference type="EMBL" id="QTA88609.1"/>
    </source>
</evidence>
<dbReference type="Proteomes" id="UP000663722">
    <property type="component" value="Chromosome"/>
</dbReference>
<dbReference type="Gene3D" id="1.10.530.10">
    <property type="match status" value="1"/>
</dbReference>
<dbReference type="GO" id="GO:0016020">
    <property type="term" value="C:membrane"/>
    <property type="evidence" value="ECO:0007669"/>
    <property type="project" value="InterPro"/>
</dbReference>
<dbReference type="Pfam" id="PF01476">
    <property type="entry name" value="LysM"/>
    <property type="match status" value="2"/>
</dbReference>
<evidence type="ECO:0000259" key="3">
    <source>
        <dbReference type="PROSITE" id="PS51782"/>
    </source>
</evidence>
<feature type="region of interest" description="Disordered" evidence="2">
    <location>
        <begin position="538"/>
        <end position="560"/>
    </location>
</feature>
<dbReference type="CDD" id="cd16894">
    <property type="entry name" value="MltD-like"/>
    <property type="match status" value="1"/>
</dbReference>
<dbReference type="SMART" id="SM00257">
    <property type="entry name" value="LysM"/>
    <property type="match status" value="2"/>
</dbReference>
<feature type="compositionally biased region" description="Basic residues" evidence="2">
    <location>
        <begin position="539"/>
        <end position="560"/>
    </location>
</feature>
<accession>A0A975BMU0</accession>
<dbReference type="PROSITE" id="PS51782">
    <property type="entry name" value="LYSM"/>
    <property type="match status" value="2"/>
</dbReference>
<evidence type="ECO:0000256" key="1">
    <source>
        <dbReference type="ARBA" id="ARBA00007734"/>
    </source>
</evidence>
<dbReference type="CDD" id="cd00118">
    <property type="entry name" value="LysM"/>
    <property type="match status" value="2"/>
</dbReference>
<organism evidence="4 5">
    <name type="scientific">Desulfonema magnum</name>
    <dbReference type="NCBI Taxonomy" id="45655"/>
    <lineage>
        <taxon>Bacteria</taxon>
        <taxon>Pseudomonadati</taxon>
        <taxon>Thermodesulfobacteriota</taxon>
        <taxon>Desulfobacteria</taxon>
        <taxon>Desulfobacterales</taxon>
        <taxon>Desulfococcaceae</taxon>
        <taxon>Desulfonema</taxon>
    </lineage>
</organism>
<dbReference type="EMBL" id="CP061800">
    <property type="protein sequence ID" value="QTA88609.1"/>
    <property type="molecule type" value="Genomic_DNA"/>
</dbReference>
<name>A0A975BMU0_9BACT</name>